<evidence type="ECO:0000256" key="9">
    <source>
        <dbReference type="PROSITE-ProRule" id="PRU00182"/>
    </source>
</evidence>
<evidence type="ECO:0000259" key="10">
    <source>
        <dbReference type="Pfam" id="PF22421"/>
    </source>
</evidence>
<feature type="short sequence motif" description="'HIGH' region" evidence="8">
    <location>
        <begin position="44"/>
        <end position="53"/>
    </location>
</feature>
<comment type="function">
    <text evidence="8">Catalyzes the attachment of tyrosine to tRNA(Tyr) in a two-step reaction: tyrosine is first activated by ATP to form Tyr-AMP and then transferred to the acceptor end of tRNA(Tyr).</text>
</comment>
<dbReference type="Pfam" id="PF22421">
    <property type="entry name" value="SYY_C-terminal"/>
    <property type="match status" value="1"/>
</dbReference>
<comment type="subcellular location">
    <subcellularLocation>
        <location evidence="8">Cytoplasm</location>
    </subcellularLocation>
</comment>
<keyword evidence="5 8" id="KW-0648">Protein biosynthesis</keyword>
<dbReference type="InterPro" id="IPR036986">
    <property type="entry name" value="S4_RNA-bd_sf"/>
</dbReference>
<comment type="caution">
    <text evidence="11">The sequence shown here is derived from an EMBL/GenBank/DDBJ whole genome shotgun (WGS) entry which is preliminary data.</text>
</comment>
<keyword evidence="8" id="KW-0963">Cytoplasm</keyword>
<proteinExistence type="inferred from homology"/>
<dbReference type="PANTHER" id="PTHR11766:SF0">
    <property type="entry name" value="TYROSINE--TRNA LIGASE, MITOCHONDRIAL"/>
    <property type="match status" value="1"/>
</dbReference>
<dbReference type="EC" id="6.1.1.1" evidence="8"/>
<evidence type="ECO:0000256" key="2">
    <source>
        <dbReference type="ARBA" id="ARBA00022741"/>
    </source>
</evidence>
<dbReference type="Gene3D" id="3.40.50.620">
    <property type="entry name" value="HUPs"/>
    <property type="match status" value="1"/>
</dbReference>
<feature type="binding site" evidence="8">
    <location>
        <position position="239"/>
    </location>
    <ligand>
        <name>ATP</name>
        <dbReference type="ChEBI" id="CHEBI:30616"/>
    </ligand>
</feature>
<dbReference type="Gene3D" id="3.10.290.10">
    <property type="entry name" value="RNA-binding S4 domain"/>
    <property type="match status" value="1"/>
</dbReference>
<dbReference type="Pfam" id="PF00579">
    <property type="entry name" value="tRNA-synt_1b"/>
    <property type="match status" value="1"/>
</dbReference>
<dbReference type="Proteomes" id="UP000823786">
    <property type="component" value="Unassembled WGS sequence"/>
</dbReference>
<dbReference type="GO" id="GO:0004831">
    <property type="term" value="F:tyrosine-tRNA ligase activity"/>
    <property type="evidence" value="ECO:0007669"/>
    <property type="project" value="UniProtKB-EC"/>
</dbReference>
<evidence type="ECO:0000256" key="8">
    <source>
        <dbReference type="HAMAP-Rule" id="MF_02006"/>
    </source>
</evidence>
<keyword evidence="6 8" id="KW-0030">Aminoacyl-tRNA synthetase</keyword>
<dbReference type="InterPro" id="IPR014729">
    <property type="entry name" value="Rossmann-like_a/b/a_fold"/>
</dbReference>
<dbReference type="InterPro" id="IPR002305">
    <property type="entry name" value="aa-tRNA-synth_Ic"/>
</dbReference>
<gene>
    <name evidence="8" type="primary">tyrS</name>
    <name evidence="11" type="ORF">J2Z75_000431</name>
</gene>
<keyword evidence="3 8" id="KW-0067">ATP-binding</keyword>
<comment type="similarity">
    <text evidence="8">Belongs to the class-I aminoacyl-tRNA synthetase family. TyrS type 1 subfamily.</text>
</comment>
<dbReference type="CDD" id="cd00165">
    <property type="entry name" value="S4"/>
    <property type="match status" value="1"/>
</dbReference>
<dbReference type="InterPro" id="IPR002307">
    <property type="entry name" value="Tyr-tRNA-ligase"/>
</dbReference>
<keyword evidence="4 9" id="KW-0694">RNA-binding</keyword>
<dbReference type="PROSITE" id="PS50889">
    <property type="entry name" value="S4"/>
    <property type="match status" value="1"/>
</dbReference>
<keyword evidence="1 8" id="KW-0436">Ligase</keyword>
<comment type="catalytic activity">
    <reaction evidence="7 8">
        <text>tRNA(Tyr) + L-tyrosine + ATP = L-tyrosyl-tRNA(Tyr) + AMP + diphosphate + H(+)</text>
        <dbReference type="Rhea" id="RHEA:10220"/>
        <dbReference type="Rhea" id="RHEA-COMP:9706"/>
        <dbReference type="Rhea" id="RHEA-COMP:9707"/>
        <dbReference type="ChEBI" id="CHEBI:15378"/>
        <dbReference type="ChEBI" id="CHEBI:30616"/>
        <dbReference type="ChEBI" id="CHEBI:33019"/>
        <dbReference type="ChEBI" id="CHEBI:58315"/>
        <dbReference type="ChEBI" id="CHEBI:78442"/>
        <dbReference type="ChEBI" id="CHEBI:78536"/>
        <dbReference type="ChEBI" id="CHEBI:456215"/>
        <dbReference type="EC" id="6.1.1.1"/>
    </reaction>
</comment>
<sequence>MSEFKSDFLHILQERGFIHQTSDNAGLDALFNKETVTAYVGYDATATSLHIGNLISATMLYWLQETGHRPIALMGGGTSMVGDPSFRDEQRKLLTPEAIDVNIEGIKRIFSRILRFGDGPSDAFIVNNAEWLLKLNYVEFLRDVGRHFSVNRMLSFDSVKLRLDREQSLSFLEFNYMIMQGYDFVELNRRHGCLLQMGGSDQWGNIINGVDLGHRMGTPQLYALTTPLLTTSSGAKMGKSATGAVWLNEDVFSPYDFWQYWRNTEDADVGRFLKIFTRLPMDEIARLVALGGSEINEAKKILATEATAIVHGREAAERSAETAKQTFEEGALAANLPSIDVPAAELQAGIGVLALFVRAGLAESNGKVRQFLKDGAVRVNDTVVSDDRQLIGTGDITADGVIKLSLGKKKHILVRPA</sequence>
<feature type="binding site" evidence="8">
    <location>
        <position position="39"/>
    </location>
    <ligand>
        <name>L-tyrosine</name>
        <dbReference type="ChEBI" id="CHEBI:58315"/>
    </ligand>
</feature>
<feature type="binding site" evidence="8">
    <location>
        <position position="176"/>
    </location>
    <ligand>
        <name>L-tyrosine</name>
        <dbReference type="ChEBI" id="CHEBI:58315"/>
    </ligand>
</feature>
<evidence type="ECO:0000313" key="11">
    <source>
        <dbReference type="EMBL" id="MBP1856951.1"/>
    </source>
</evidence>
<accession>A0ABS4EG74</accession>
<dbReference type="InterPro" id="IPR024107">
    <property type="entry name" value="Tyr-tRNA-ligase_bac_1"/>
</dbReference>
<evidence type="ECO:0000313" key="12">
    <source>
        <dbReference type="Proteomes" id="UP000823786"/>
    </source>
</evidence>
<keyword evidence="2 8" id="KW-0547">Nucleotide-binding</keyword>
<evidence type="ECO:0000256" key="6">
    <source>
        <dbReference type="ARBA" id="ARBA00023146"/>
    </source>
</evidence>
<evidence type="ECO:0000256" key="3">
    <source>
        <dbReference type="ARBA" id="ARBA00022840"/>
    </source>
</evidence>
<feature type="domain" description="Tyrosine--tRNA ligase SYY-like C-terminal" evidence="10">
    <location>
        <begin position="340"/>
        <end position="414"/>
    </location>
</feature>
<evidence type="ECO:0000256" key="1">
    <source>
        <dbReference type="ARBA" id="ARBA00022598"/>
    </source>
</evidence>
<evidence type="ECO:0000256" key="5">
    <source>
        <dbReference type="ARBA" id="ARBA00022917"/>
    </source>
</evidence>
<dbReference type="CDD" id="cd00805">
    <property type="entry name" value="TyrRS_core"/>
    <property type="match status" value="1"/>
</dbReference>
<keyword evidence="12" id="KW-1185">Reference proteome</keyword>
<name>A0ABS4EG74_9HYPH</name>
<dbReference type="PANTHER" id="PTHR11766">
    <property type="entry name" value="TYROSYL-TRNA SYNTHETASE"/>
    <property type="match status" value="1"/>
</dbReference>
<feature type="binding site" evidence="8">
    <location>
        <position position="180"/>
    </location>
    <ligand>
        <name>L-tyrosine</name>
        <dbReference type="ChEBI" id="CHEBI:58315"/>
    </ligand>
</feature>
<dbReference type="SUPFAM" id="SSF55174">
    <property type="entry name" value="Alpha-L RNA-binding motif"/>
    <property type="match status" value="1"/>
</dbReference>
<evidence type="ECO:0000256" key="7">
    <source>
        <dbReference type="ARBA" id="ARBA00048248"/>
    </source>
</evidence>
<dbReference type="InterPro" id="IPR054608">
    <property type="entry name" value="SYY-like_C"/>
</dbReference>
<protein>
    <recommendedName>
        <fullName evidence="8">Tyrosine--tRNA ligase</fullName>
        <ecNumber evidence="8">6.1.1.1</ecNumber>
    </recommendedName>
    <alternativeName>
        <fullName evidence="8">Tyrosyl-tRNA synthetase</fullName>
        <shortName evidence="8">TyrRS</shortName>
    </alternativeName>
</protein>
<dbReference type="EMBL" id="JAGGJV010000001">
    <property type="protein sequence ID" value="MBP1856951.1"/>
    <property type="molecule type" value="Genomic_DNA"/>
</dbReference>
<dbReference type="RefSeq" id="WP_209847063.1">
    <property type="nucleotide sequence ID" value="NZ_JAGGJV010000001.1"/>
</dbReference>
<comment type="subunit">
    <text evidence="8">Homodimer.</text>
</comment>
<dbReference type="HAMAP" id="MF_02006">
    <property type="entry name" value="Tyr_tRNA_synth_type1"/>
    <property type="match status" value="1"/>
</dbReference>
<dbReference type="NCBIfam" id="TIGR00234">
    <property type="entry name" value="tyrS"/>
    <property type="match status" value="1"/>
</dbReference>
<evidence type="ECO:0000256" key="4">
    <source>
        <dbReference type="ARBA" id="ARBA00022884"/>
    </source>
</evidence>
<feature type="short sequence motif" description="'KMSKS' region" evidence="8">
    <location>
        <begin position="236"/>
        <end position="240"/>
    </location>
</feature>
<dbReference type="InterPro" id="IPR024088">
    <property type="entry name" value="Tyr-tRNA-ligase_bac-type"/>
</dbReference>
<dbReference type="PRINTS" id="PR01040">
    <property type="entry name" value="TRNASYNTHTYR"/>
</dbReference>
<organism evidence="11 12">
    <name type="scientific">Rhizobium herbae</name>
    <dbReference type="NCBI Taxonomy" id="508661"/>
    <lineage>
        <taxon>Bacteria</taxon>
        <taxon>Pseudomonadati</taxon>
        <taxon>Pseudomonadota</taxon>
        <taxon>Alphaproteobacteria</taxon>
        <taxon>Hyphomicrobiales</taxon>
        <taxon>Rhizobiaceae</taxon>
        <taxon>Rhizobium/Agrobacterium group</taxon>
        <taxon>Rhizobium</taxon>
    </lineage>
</organism>
<reference evidence="11 12" key="1">
    <citation type="submission" date="2021-03" db="EMBL/GenBank/DDBJ databases">
        <title>Genomic Encyclopedia of Type Strains, Phase IV (KMG-IV): sequencing the most valuable type-strain genomes for metagenomic binning, comparative biology and taxonomic classification.</title>
        <authorList>
            <person name="Goeker M."/>
        </authorList>
    </citation>
    <scope>NUCLEOTIDE SEQUENCE [LARGE SCALE GENOMIC DNA]</scope>
    <source>
        <strain evidence="11 12">DSM 26427</strain>
    </source>
</reference>
<dbReference type="SUPFAM" id="SSF52374">
    <property type="entry name" value="Nucleotidylyl transferase"/>
    <property type="match status" value="1"/>
</dbReference>
<dbReference type="Gene3D" id="1.10.240.10">
    <property type="entry name" value="Tyrosyl-Transfer RNA Synthetase"/>
    <property type="match status" value="1"/>
</dbReference>